<comment type="caution">
    <text evidence="1">The sequence shown here is derived from an EMBL/GenBank/DDBJ whole genome shotgun (WGS) entry which is preliminary data.</text>
</comment>
<evidence type="ECO:0000313" key="2">
    <source>
        <dbReference type="Proteomes" id="UP001056120"/>
    </source>
</evidence>
<accession>A0ACB9J941</accession>
<dbReference type="Proteomes" id="UP001056120">
    <property type="component" value="Linkage Group LG05"/>
</dbReference>
<name>A0ACB9J941_9ASTR</name>
<reference evidence="1 2" key="2">
    <citation type="journal article" date="2022" name="Mol. Ecol. Resour.">
        <title>The genomes of chicory, endive, great burdock and yacon provide insights into Asteraceae paleo-polyploidization history and plant inulin production.</title>
        <authorList>
            <person name="Fan W."/>
            <person name="Wang S."/>
            <person name="Wang H."/>
            <person name="Wang A."/>
            <person name="Jiang F."/>
            <person name="Liu H."/>
            <person name="Zhao H."/>
            <person name="Xu D."/>
            <person name="Zhang Y."/>
        </authorList>
    </citation>
    <scope>NUCLEOTIDE SEQUENCE [LARGE SCALE GENOMIC DNA]</scope>
    <source>
        <strain evidence="2">cv. Yunnan</strain>
        <tissue evidence="1">Leaves</tissue>
    </source>
</reference>
<gene>
    <name evidence="1" type="ORF">L1987_16350</name>
</gene>
<reference evidence="2" key="1">
    <citation type="journal article" date="2022" name="Mol. Ecol. Resour.">
        <title>The genomes of chicory, endive, great burdock and yacon provide insights into Asteraceae palaeo-polyploidization history and plant inulin production.</title>
        <authorList>
            <person name="Fan W."/>
            <person name="Wang S."/>
            <person name="Wang H."/>
            <person name="Wang A."/>
            <person name="Jiang F."/>
            <person name="Liu H."/>
            <person name="Zhao H."/>
            <person name="Xu D."/>
            <person name="Zhang Y."/>
        </authorList>
    </citation>
    <scope>NUCLEOTIDE SEQUENCE [LARGE SCALE GENOMIC DNA]</scope>
    <source>
        <strain evidence="2">cv. Yunnan</strain>
    </source>
</reference>
<organism evidence="1 2">
    <name type="scientific">Smallanthus sonchifolius</name>
    <dbReference type="NCBI Taxonomy" id="185202"/>
    <lineage>
        <taxon>Eukaryota</taxon>
        <taxon>Viridiplantae</taxon>
        <taxon>Streptophyta</taxon>
        <taxon>Embryophyta</taxon>
        <taxon>Tracheophyta</taxon>
        <taxon>Spermatophyta</taxon>
        <taxon>Magnoliopsida</taxon>
        <taxon>eudicotyledons</taxon>
        <taxon>Gunneridae</taxon>
        <taxon>Pentapetalae</taxon>
        <taxon>asterids</taxon>
        <taxon>campanulids</taxon>
        <taxon>Asterales</taxon>
        <taxon>Asteraceae</taxon>
        <taxon>Asteroideae</taxon>
        <taxon>Heliantheae alliance</taxon>
        <taxon>Millerieae</taxon>
        <taxon>Smallanthus</taxon>
    </lineage>
</organism>
<evidence type="ECO:0000313" key="1">
    <source>
        <dbReference type="EMBL" id="KAI3816647.1"/>
    </source>
</evidence>
<proteinExistence type="predicted"/>
<protein>
    <submittedName>
        <fullName evidence="1">Uncharacterized protein</fullName>
    </submittedName>
</protein>
<sequence>MDIWIQTTALTVFSPKKLTSTLLGSCCVKFCVKKQEEGKKVEEEAKQAAGDKKKGEESKDGVEDHKTRQIIVNRGKVDPLKVLARVKNKNHQKVKLLPLTEEPKKLEQGEPYKQKEVVLSVDLHCQGCARKVRQCLKNFEGVERVLTDCDNHMVVVKGKNLNLLKVIERVKKKLRRDVELLSPVSKSLTEEPKKLEQQEPPKQEEKKDEPLSVITVVLKVHMHCEACARDIRKCILRMKGVESAVADLNNSQVTVKGTFSAVEIVDHVHKKTGKGVVILMQDHDIS</sequence>
<dbReference type="EMBL" id="CM042022">
    <property type="protein sequence ID" value="KAI3816647.1"/>
    <property type="molecule type" value="Genomic_DNA"/>
</dbReference>
<keyword evidence="2" id="KW-1185">Reference proteome</keyword>